<evidence type="ECO:0000313" key="19">
    <source>
        <dbReference type="EMBL" id="CDR45197.1"/>
    </source>
</evidence>
<comment type="similarity">
    <text evidence="2">Belongs to the IlvD/Edd family.</text>
</comment>
<dbReference type="InterPro" id="IPR056740">
    <property type="entry name" value="ILV_EDD_C"/>
</dbReference>
<organism evidence="19">
    <name type="scientific">Rhodotorula toruloides</name>
    <name type="common">Yeast</name>
    <name type="synonym">Rhodosporidium toruloides</name>
    <dbReference type="NCBI Taxonomy" id="5286"/>
    <lineage>
        <taxon>Eukaryota</taxon>
        <taxon>Fungi</taxon>
        <taxon>Dikarya</taxon>
        <taxon>Basidiomycota</taxon>
        <taxon>Pucciniomycotina</taxon>
        <taxon>Microbotryomycetes</taxon>
        <taxon>Sporidiobolales</taxon>
        <taxon>Sporidiobolaceae</taxon>
        <taxon>Rhodotorula</taxon>
    </lineage>
</organism>
<comment type="pathway">
    <text evidence="12">Amino-acid biosynthesis; L-valine biosynthesis; L-valine from pyruvate: step 3/4.</text>
</comment>
<dbReference type="GO" id="GO:0009099">
    <property type="term" value="P:L-valine biosynthetic process"/>
    <property type="evidence" value="ECO:0007669"/>
    <property type="project" value="UniProtKB-UniPathway"/>
</dbReference>
<evidence type="ECO:0000256" key="11">
    <source>
        <dbReference type="ARBA" id="ARBA00029304"/>
    </source>
</evidence>
<evidence type="ECO:0000256" key="6">
    <source>
        <dbReference type="ARBA" id="ARBA00022842"/>
    </source>
</evidence>
<feature type="domain" description="Dihydroxy-acid/6-phosphogluconate dehydratase C-terminal" evidence="18">
    <location>
        <begin position="394"/>
        <end position="582"/>
    </location>
</feature>
<dbReference type="PROSITE" id="PS00886">
    <property type="entry name" value="ILVD_EDD_1"/>
    <property type="match status" value="1"/>
</dbReference>
<evidence type="ECO:0000256" key="3">
    <source>
        <dbReference type="ARBA" id="ARBA00022605"/>
    </source>
</evidence>
<keyword evidence="8" id="KW-0411">Iron-sulfur</keyword>
<dbReference type="Pfam" id="PF24877">
    <property type="entry name" value="ILV_EDD_C"/>
    <property type="match status" value="1"/>
</dbReference>
<dbReference type="SUPFAM" id="SSF143975">
    <property type="entry name" value="IlvD/EDD N-terminal domain-like"/>
    <property type="match status" value="1"/>
</dbReference>
<dbReference type="NCBIfam" id="TIGR00110">
    <property type="entry name" value="ilvD"/>
    <property type="match status" value="1"/>
</dbReference>
<keyword evidence="9" id="KW-0456">Lyase</keyword>
<dbReference type="InterPro" id="IPR004404">
    <property type="entry name" value="DihydroxyA_deHydtase"/>
</dbReference>
<evidence type="ECO:0000256" key="13">
    <source>
        <dbReference type="ARBA" id="ARBA00029437"/>
    </source>
</evidence>
<dbReference type="PANTHER" id="PTHR21000:SF5">
    <property type="entry name" value="DIHYDROXY-ACID DEHYDRATASE, MITOCHONDRIAL"/>
    <property type="match status" value="1"/>
</dbReference>
<dbReference type="GO" id="GO:0009097">
    <property type="term" value="P:isoleucine biosynthetic process"/>
    <property type="evidence" value="ECO:0007669"/>
    <property type="project" value="UniProtKB-UniPathway"/>
</dbReference>
<keyword evidence="10" id="KW-0100">Branched-chain amino acid biosynthesis</keyword>
<dbReference type="NCBIfam" id="NF002068">
    <property type="entry name" value="PRK00911.1"/>
    <property type="match status" value="1"/>
</dbReference>
<dbReference type="InterPro" id="IPR050165">
    <property type="entry name" value="DHAD_IlvD/Edd"/>
</dbReference>
<evidence type="ECO:0000259" key="17">
    <source>
        <dbReference type="Pfam" id="PF00920"/>
    </source>
</evidence>
<comment type="cofactor">
    <cofactor evidence="1">
        <name>Mg(2+)</name>
        <dbReference type="ChEBI" id="CHEBI:18420"/>
    </cofactor>
</comment>
<comment type="catalytic activity">
    <reaction evidence="11">
        <text>(2R)-2,3-dihydroxy-3-methylbutanoate = 3-methyl-2-oxobutanoate + H2O</text>
        <dbReference type="Rhea" id="RHEA:24809"/>
        <dbReference type="ChEBI" id="CHEBI:11851"/>
        <dbReference type="ChEBI" id="CHEBI:15377"/>
        <dbReference type="ChEBI" id="CHEBI:49072"/>
        <dbReference type="EC" id="4.2.1.9"/>
    </reaction>
    <physiologicalReaction direction="left-to-right" evidence="11">
        <dbReference type="Rhea" id="RHEA:24810"/>
    </physiologicalReaction>
</comment>
<keyword evidence="6" id="KW-0460">Magnesium</keyword>
<dbReference type="GO" id="GO:0004160">
    <property type="term" value="F:dihydroxy-acid dehydratase activity"/>
    <property type="evidence" value="ECO:0007669"/>
    <property type="project" value="UniProtKB-EC"/>
</dbReference>
<sequence>MAEVDIHPVIKARTNDEAVLNRHSRNFTQNSANGGAKAMLFAAGLKEEDMDKPQIGIGSVWYQGNPCNNHLDDLGKKVQEGCALEGLVGLRHATVGVSDGMTQSTPGMSYSLPSRDLIADSLELIVQAQAYDAAVHISGCDKNMPGTFMAAVRHNKPTILVYGGTILPGKAHEDCPALGLKVGDPLNIADVLEGYGSVLTGKISEAEHQSIIRAACPGSGGCGGMFTASTMASTLEVLGMTLPYSASTPAEYPQKLQECLRVPKVLKELIRKDFKPLDIVTRQSFLNAITIVNVLGGSTNAVLHLLAMARSANIELTIDDFRTIADRTPVLGNFKPSGQYMMEDLHNIGGIPAVVKFLLKETDLLDGSTMTVTGQTLAENVADAPDLDFATQSIITPLASPIKSTGHICILRGSLAPNSAVAKITGKEGLSFSGPAVVFDAEAPFYGALERGEVKEGMVVVLRYLGPKGGPGMPETLGPTAAIMGAGLGGKVALISDGRFSGASRGFIVGHVTPEAAVGGPIGLVRDGDHITIDAVNKTIDVALREEELAERKKSWTPPEPRYKRGVLYRYARDVKGAELGAYTD</sequence>
<dbReference type="InterPro" id="IPR020558">
    <property type="entry name" value="DiOHA_6PGluconate_deHydtase_CS"/>
</dbReference>
<evidence type="ECO:0000256" key="16">
    <source>
        <dbReference type="ARBA" id="ARBA00052865"/>
    </source>
</evidence>
<evidence type="ECO:0000256" key="14">
    <source>
        <dbReference type="ARBA" id="ARBA00029490"/>
    </source>
</evidence>
<dbReference type="GO" id="GO:0005739">
    <property type="term" value="C:mitochondrion"/>
    <property type="evidence" value="ECO:0007669"/>
    <property type="project" value="TreeGrafter"/>
</dbReference>
<dbReference type="GO" id="GO:0046872">
    <property type="term" value="F:metal ion binding"/>
    <property type="evidence" value="ECO:0007669"/>
    <property type="project" value="UniProtKB-KW"/>
</dbReference>
<dbReference type="InterPro" id="IPR037237">
    <property type="entry name" value="IlvD/EDD_N"/>
</dbReference>
<keyword evidence="7" id="KW-0408">Iron</keyword>
<dbReference type="SUPFAM" id="SSF52016">
    <property type="entry name" value="LeuD/IlvD-like"/>
    <property type="match status" value="1"/>
</dbReference>
<evidence type="ECO:0000256" key="8">
    <source>
        <dbReference type="ARBA" id="ARBA00023014"/>
    </source>
</evidence>
<evidence type="ECO:0000256" key="15">
    <source>
        <dbReference type="ARBA" id="ARBA00034078"/>
    </source>
</evidence>
<dbReference type="EMBL" id="LK052945">
    <property type="protein sequence ID" value="CDR45197.1"/>
    <property type="molecule type" value="Genomic_DNA"/>
</dbReference>
<evidence type="ECO:0000256" key="5">
    <source>
        <dbReference type="ARBA" id="ARBA00022723"/>
    </source>
</evidence>
<dbReference type="HAMAP" id="MF_00012">
    <property type="entry name" value="IlvD"/>
    <property type="match status" value="1"/>
</dbReference>
<gene>
    <name evidence="19" type="ORF">RHTO0S_10e06634g</name>
</gene>
<dbReference type="EC" id="4.2.1.9" evidence="14"/>
<dbReference type="InterPro" id="IPR000581">
    <property type="entry name" value="ILV_EDD_N"/>
</dbReference>
<dbReference type="Pfam" id="PF00920">
    <property type="entry name" value="ILVD_EDD_N"/>
    <property type="match status" value="1"/>
</dbReference>
<comment type="pathway">
    <text evidence="13">Amino-acid biosynthesis; L-isoleucine biosynthesis; L-isoleucine from 2-oxobutanoate: step 3/4.</text>
</comment>
<comment type="cofactor">
    <cofactor evidence="15">
        <name>[2Fe-2S] cluster</name>
        <dbReference type="ChEBI" id="CHEBI:190135"/>
    </cofactor>
</comment>
<dbReference type="PANTHER" id="PTHR21000">
    <property type="entry name" value="DIHYDROXY-ACID DEHYDRATASE DAD"/>
    <property type="match status" value="1"/>
</dbReference>
<dbReference type="Gene3D" id="3.50.30.80">
    <property type="entry name" value="IlvD/EDD C-terminal domain-like"/>
    <property type="match status" value="1"/>
</dbReference>
<feature type="domain" description="Dihydroxy-acid/6-phosphogluconate dehydratase N-terminal" evidence="17">
    <location>
        <begin position="52"/>
        <end position="380"/>
    </location>
</feature>
<comment type="catalytic activity">
    <reaction evidence="16">
        <text>(2R,3R)-2,3-dihydroxy-3-methylpentanoate = (S)-3-methyl-2-oxopentanoate + H2O</text>
        <dbReference type="Rhea" id="RHEA:27694"/>
        <dbReference type="ChEBI" id="CHEBI:15377"/>
        <dbReference type="ChEBI" id="CHEBI:35146"/>
        <dbReference type="ChEBI" id="CHEBI:49258"/>
        <dbReference type="EC" id="4.2.1.9"/>
    </reaction>
    <physiologicalReaction direction="left-to-right" evidence="16">
        <dbReference type="Rhea" id="RHEA:27695"/>
    </physiologicalReaction>
</comment>
<proteinExistence type="inferred from homology"/>
<keyword evidence="3" id="KW-0028">Amino-acid biosynthesis</keyword>
<evidence type="ECO:0000256" key="2">
    <source>
        <dbReference type="ARBA" id="ARBA00006486"/>
    </source>
</evidence>
<dbReference type="UniPathway" id="UPA00049">
    <property type="reaction ID" value="UER00061"/>
</dbReference>
<dbReference type="FunFam" id="3.50.30.80:FF:000001">
    <property type="entry name" value="Dihydroxy-acid dehydratase"/>
    <property type="match status" value="1"/>
</dbReference>
<evidence type="ECO:0000256" key="1">
    <source>
        <dbReference type="ARBA" id="ARBA00001946"/>
    </source>
</evidence>
<keyword evidence="5" id="KW-0479">Metal-binding</keyword>
<evidence type="ECO:0000256" key="4">
    <source>
        <dbReference type="ARBA" id="ARBA00022714"/>
    </source>
</evidence>
<dbReference type="UniPathway" id="UPA00047">
    <property type="reaction ID" value="UER00057"/>
</dbReference>
<evidence type="ECO:0000256" key="9">
    <source>
        <dbReference type="ARBA" id="ARBA00023239"/>
    </source>
</evidence>
<evidence type="ECO:0000259" key="18">
    <source>
        <dbReference type="Pfam" id="PF24877"/>
    </source>
</evidence>
<dbReference type="GO" id="GO:0051537">
    <property type="term" value="F:2 iron, 2 sulfur cluster binding"/>
    <property type="evidence" value="ECO:0007669"/>
    <property type="project" value="UniProtKB-KW"/>
</dbReference>
<accession>A0A061B5G8</accession>
<evidence type="ECO:0000256" key="7">
    <source>
        <dbReference type="ARBA" id="ARBA00023004"/>
    </source>
</evidence>
<keyword evidence="4" id="KW-0001">2Fe-2S</keyword>
<evidence type="ECO:0000256" key="12">
    <source>
        <dbReference type="ARBA" id="ARBA00029436"/>
    </source>
</evidence>
<protein>
    <recommendedName>
        <fullName evidence="14">dihydroxy-acid dehydratase</fullName>
        <ecNumber evidence="14">4.2.1.9</ecNumber>
    </recommendedName>
</protein>
<dbReference type="InterPro" id="IPR042096">
    <property type="entry name" value="Dihydro-acid_dehy_C"/>
</dbReference>
<name>A0A061B5G8_RHOTO</name>
<reference evidence="19" key="1">
    <citation type="journal article" date="2014" name="Genome Announc.">
        <title>Draft genome sequence of Rhodosporidium toruloides CECT1137, an oleaginous yeast of biotechnological interest.</title>
        <authorList>
            <person name="Morin N."/>
            <person name="Calcas X."/>
            <person name="Devillers H."/>
            <person name="Durrens P."/>
            <person name="Sherman D.J."/>
            <person name="Nicaud J.-M."/>
            <person name="Neuveglise C."/>
        </authorList>
    </citation>
    <scope>NUCLEOTIDE SEQUENCE</scope>
    <source>
        <strain evidence="19">CECT1137</strain>
    </source>
</reference>
<evidence type="ECO:0000256" key="10">
    <source>
        <dbReference type="ARBA" id="ARBA00023304"/>
    </source>
</evidence>
<dbReference type="AlphaFoldDB" id="A0A061B5G8"/>
<dbReference type="OrthoDB" id="3851628at2759"/>